<dbReference type="InterPro" id="IPR000008">
    <property type="entry name" value="C2_dom"/>
</dbReference>
<dbReference type="PROSITE" id="PS51258">
    <property type="entry name" value="MHD1"/>
    <property type="match status" value="1"/>
</dbReference>
<comment type="similarity">
    <text evidence="2">Belongs to the unc-13 family.</text>
</comment>
<dbReference type="GO" id="GO:0032588">
    <property type="term" value="C:trans-Golgi network membrane"/>
    <property type="evidence" value="ECO:0007669"/>
    <property type="project" value="TreeGrafter"/>
</dbReference>
<feature type="domain" description="C2" evidence="4">
    <location>
        <begin position="35"/>
        <end position="159"/>
    </location>
</feature>
<dbReference type="InterPro" id="IPR035892">
    <property type="entry name" value="C2_domain_sf"/>
</dbReference>
<dbReference type="InterPro" id="IPR052095">
    <property type="entry name" value="UNC-13_domain"/>
</dbReference>
<evidence type="ECO:0000256" key="2">
    <source>
        <dbReference type="ARBA" id="ARBA00005823"/>
    </source>
</evidence>
<organism evidence="6 7">
    <name type="scientific">Molossus molossus</name>
    <name type="common">Pallas' mastiff bat</name>
    <name type="synonym">Vespertilio molossus</name>
    <dbReference type="NCBI Taxonomy" id="27622"/>
    <lineage>
        <taxon>Eukaryota</taxon>
        <taxon>Metazoa</taxon>
        <taxon>Chordata</taxon>
        <taxon>Craniata</taxon>
        <taxon>Vertebrata</taxon>
        <taxon>Euteleostomi</taxon>
        <taxon>Mammalia</taxon>
        <taxon>Eutheria</taxon>
        <taxon>Laurasiatheria</taxon>
        <taxon>Chiroptera</taxon>
        <taxon>Yangochiroptera</taxon>
        <taxon>Molossidae</taxon>
        <taxon>Molossus</taxon>
    </lineage>
</organism>
<name>A0A7J8IXF1_MOLMO</name>
<dbReference type="GO" id="GO:0001956">
    <property type="term" value="P:positive regulation of neurotransmitter secretion"/>
    <property type="evidence" value="ECO:0007669"/>
    <property type="project" value="TreeGrafter"/>
</dbReference>
<dbReference type="PANTHER" id="PTHR45999">
    <property type="entry name" value="UNC-13-4A, ISOFORM B"/>
    <property type="match status" value="1"/>
</dbReference>
<dbReference type="PANTHER" id="PTHR45999:SF1">
    <property type="entry name" value="BAI1-ASSOCIATED PROTEIN 3"/>
    <property type="match status" value="1"/>
</dbReference>
<dbReference type="GO" id="GO:0099503">
    <property type="term" value="C:secretory vesicle"/>
    <property type="evidence" value="ECO:0007669"/>
    <property type="project" value="TreeGrafter"/>
</dbReference>
<gene>
    <name evidence="6" type="ORF">HJG59_001368</name>
</gene>
<dbReference type="AlphaFoldDB" id="A0A7J8IXF1"/>
<comment type="caution">
    <text evidence="6">The sequence shown here is derived from an EMBL/GenBank/DDBJ whole genome shotgun (WGS) entry which is preliminary data.</text>
</comment>
<protein>
    <submittedName>
        <fullName evidence="6">BAI1 associated protein 3</fullName>
    </submittedName>
</protein>
<evidence type="ECO:0000256" key="1">
    <source>
        <dbReference type="ARBA" id="ARBA00004603"/>
    </source>
</evidence>
<reference evidence="6 7" key="1">
    <citation type="journal article" date="2020" name="Nature">
        <title>Six reference-quality genomes reveal evolution of bat adaptations.</title>
        <authorList>
            <person name="Jebb D."/>
            <person name="Huang Z."/>
            <person name="Pippel M."/>
            <person name="Hughes G.M."/>
            <person name="Lavrichenko K."/>
            <person name="Devanna P."/>
            <person name="Winkler S."/>
            <person name="Jermiin L.S."/>
            <person name="Skirmuntt E.C."/>
            <person name="Katzourakis A."/>
            <person name="Burkitt-Gray L."/>
            <person name="Ray D.A."/>
            <person name="Sullivan K.A.M."/>
            <person name="Roscito J.G."/>
            <person name="Kirilenko B.M."/>
            <person name="Davalos L.M."/>
            <person name="Corthals A.P."/>
            <person name="Power M.L."/>
            <person name="Jones G."/>
            <person name="Ransome R.D."/>
            <person name="Dechmann D.K.N."/>
            <person name="Locatelli A.G."/>
            <person name="Puechmaille S.J."/>
            <person name="Fedrigo O."/>
            <person name="Jarvis E.D."/>
            <person name="Hiller M."/>
            <person name="Vernes S.C."/>
            <person name="Myers E.W."/>
            <person name="Teeling E.C."/>
        </authorList>
    </citation>
    <scope>NUCLEOTIDE SEQUENCE [LARGE SCALE GENOMIC DNA]</scope>
    <source>
        <strain evidence="6">MMolMol1</strain>
        <tissue evidence="6">Muscle</tissue>
    </source>
</reference>
<feature type="domain" description="MHD1" evidence="5">
    <location>
        <begin position="1"/>
        <end position="58"/>
    </location>
</feature>
<keyword evidence="7" id="KW-1185">Reference proteome</keyword>
<accession>A0A7J8IXF1</accession>
<dbReference type="InterPro" id="IPR014770">
    <property type="entry name" value="Munc13_1"/>
</dbReference>
<dbReference type="GO" id="GO:0055038">
    <property type="term" value="C:recycling endosome membrane"/>
    <property type="evidence" value="ECO:0007669"/>
    <property type="project" value="TreeGrafter"/>
</dbReference>
<dbReference type="GO" id="GO:0031902">
    <property type="term" value="C:late endosome membrane"/>
    <property type="evidence" value="ECO:0007669"/>
    <property type="project" value="TreeGrafter"/>
</dbReference>
<evidence type="ECO:0000259" key="4">
    <source>
        <dbReference type="PROSITE" id="PS50004"/>
    </source>
</evidence>
<dbReference type="GO" id="GO:0006887">
    <property type="term" value="P:exocytosis"/>
    <property type="evidence" value="ECO:0007669"/>
    <property type="project" value="UniProtKB-KW"/>
</dbReference>
<dbReference type="Pfam" id="PF00168">
    <property type="entry name" value="C2"/>
    <property type="match status" value="1"/>
</dbReference>
<evidence type="ECO:0000259" key="5">
    <source>
        <dbReference type="PROSITE" id="PS51258"/>
    </source>
</evidence>
<proteinExistence type="inferred from homology"/>
<sequence>MDGSSKHSSSAATASLCFSHIQELWACLAWPDPAQAQGLGMQLSQDLCEAALFYTELLRKKVDTQPKASGEAVSEPLCVVLNNVELHSQRTQVKSRTLHPVYDELFYFSVPAEACRRRGACVLFTVMDHDWLSTNDFAGEAALGLGSIGGIVRPQAGGSSRAGQPVTLHLRRPRAQVRSTLRMLEGRTNREAQEFVKRLRELEKFMEADP</sequence>
<comment type="subcellular location">
    <subcellularLocation>
        <location evidence="1">Late endosome</location>
    </subcellularLocation>
</comment>
<evidence type="ECO:0000256" key="3">
    <source>
        <dbReference type="ARBA" id="ARBA00022483"/>
    </source>
</evidence>
<evidence type="ECO:0000313" key="6">
    <source>
        <dbReference type="EMBL" id="KAF6488799.1"/>
    </source>
</evidence>
<dbReference type="Proteomes" id="UP000550707">
    <property type="component" value="Unassembled WGS sequence"/>
</dbReference>
<dbReference type="Gene3D" id="1.10.357.50">
    <property type="match status" value="1"/>
</dbReference>
<dbReference type="PROSITE" id="PS50004">
    <property type="entry name" value="C2"/>
    <property type="match status" value="1"/>
</dbReference>
<dbReference type="EMBL" id="JACASF010000003">
    <property type="protein sequence ID" value="KAF6488799.1"/>
    <property type="molecule type" value="Genomic_DNA"/>
</dbReference>
<dbReference type="GO" id="GO:1905413">
    <property type="term" value="P:regulation of dense core granule exocytosis"/>
    <property type="evidence" value="ECO:0007669"/>
    <property type="project" value="TreeGrafter"/>
</dbReference>
<dbReference type="GO" id="GO:0098793">
    <property type="term" value="C:presynapse"/>
    <property type="evidence" value="ECO:0007669"/>
    <property type="project" value="GOC"/>
</dbReference>
<evidence type="ECO:0000313" key="7">
    <source>
        <dbReference type="Proteomes" id="UP000550707"/>
    </source>
</evidence>
<dbReference type="GO" id="GO:0000149">
    <property type="term" value="F:SNARE binding"/>
    <property type="evidence" value="ECO:0007669"/>
    <property type="project" value="TreeGrafter"/>
</dbReference>
<keyword evidence="3" id="KW-0268">Exocytosis</keyword>
<dbReference type="SMART" id="SM00239">
    <property type="entry name" value="C2"/>
    <property type="match status" value="1"/>
</dbReference>
<dbReference type="SUPFAM" id="SSF49562">
    <property type="entry name" value="C2 domain (Calcium/lipid-binding domain, CaLB)"/>
    <property type="match status" value="1"/>
</dbReference>
<dbReference type="GO" id="GO:0005886">
    <property type="term" value="C:plasma membrane"/>
    <property type="evidence" value="ECO:0007669"/>
    <property type="project" value="TreeGrafter"/>
</dbReference>